<keyword evidence="9" id="KW-1185">Reference proteome</keyword>
<dbReference type="PANTHER" id="PTHR43281:SF1">
    <property type="entry name" value="FARNESYL DIPHOSPHATE SYNTHASE"/>
    <property type="match status" value="1"/>
</dbReference>
<keyword evidence="4" id="KW-0479">Metal-binding</keyword>
<dbReference type="PROSITE" id="PS00723">
    <property type="entry name" value="POLYPRENYL_SYNTHASE_1"/>
    <property type="match status" value="1"/>
</dbReference>
<evidence type="ECO:0000313" key="9">
    <source>
        <dbReference type="Proteomes" id="UP001060112"/>
    </source>
</evidence>
<sequence length="282" mass="32124">MERMKDEINQRLLQLCEPLKAGKVKEAMIYSLLAPGKRLRPLLFLTVLKSYQLDYHPYMDIACAIEMIHTYSLIHDDLPGMDNDDLRRGRKTCHKQFDEATAILAGDALLNLGVNIILETSLNDALKLQLAYLLYQASGVNGMIYGQQQDLYFENHKASLEQLQDIHKHKTGELISVSLQMAACIAKTSDIEHWKQIGYDLGLAFQIQDDILDVTASTEQLGKNAGSDYENHKSTYVTLLGIDESQNKVEELFEKCYERIYAMQINHGLILELFIKILKRVS</sequence>
<accession>A0ABY5I3X1</accession>
<proteinExistence type="inferred from homology"/>
<organism evidence="8 9">
    <name type="scientific">Allocoprobacillus halotolerans</name>
    <dbReference type="NCBI Taxonomy" id="2944914"/>
    <lineage>
        <taxon>Bacteria</taxon>
        <taxon>Bacillati</taxon>
        <taxon>Bacillota</taxon>
        <taxon>Erysipelotrichia</taxon>
        <taxon>Erysipelotrichales</taxon>
        <taxon>Erysipelotrichaceae</taxon>
        <taxon>Allocoprobacillus</taxon>
    </lineage>
</organism>
<protein>
    <submittedName>
        <fullName evidence="8">Polyprenyl synthetase family protein</fullName>
    </submittedName>
</protein>
<dbReference type="PANTHER" id="PTHR43281">
    <property type="entry name" value="FARNESYL DIPHOSPHATE SYNTHASE"/>
    <property type="match status" value="1"/>
</dbReference>
<dbReference type="Gene3D" id="1.10.600.10">
    <property type="entry name" value="Farnesyl Diphosphate Synthase"/>
    <property type="match status" value="1"/>
</dbReference>
<dbReference type="RefSeq" id="WP_290139297.1">
    <property type="nucleotide sequence ID" value="NZ_CP101620.1"/>
</dbReference>
<gene>
    <name evidence="8" type="ORF">NMU03_14225</name>
</gene>
<evidence type="ECO:0000313" key="8">
    <source>
        <dbReference type="EMBL" id="UTY38743.1"/>
    </source>
</evidence>
<dbReference type="CDD" id="cd00685">
    <property type="entry name" value="Trans_IPPS_HT"/>
    <property type="match status" value="1"/>
</dbReference>
<dbReference type="Proteomes" id="UP001060112">
    <property type="component" value="Chromosome"/>
</dbReference>
<reference evidence="8" key="1">
    <citation type="submission" date="2022-07" db="EMBL/GenBank/DDBJ databases">
        <title>Faecal culturing of patients with breast cancer.</title>
        <authorList>
            <person name="Teng N.M.Y."/>
            <person name="Kiu R."/>
            <person name="Evans R."/>
            <person name="Baker D.J."/>
            <person name="Zenner C."/>
            <person name="Robinson S.D."/>
            <person name="Hall L.J."/>
        </authorList>
    </citation>
    <scope>NUCLEOTIDE SEQUENCE</scope>
    <source>
        <strain evidence="8">LH1062</strain>
    </source>
</reference>
<dbReference type="InterPro" id="IPR053378">
    <property type="entry name" value="Prenyl_diphosphate_synthase"/>
</dbReference>
<keyword evidence="5" id="KW-0460">Magnesium</keyword>
<evidence type="ECO:0000256" key="4">
    <source>
        <dbReference type="ARBA" id="ARBA00022723"/>
    </source>
</evidence>
<dbReference type="NCBIfam" id="NF045485">
    <property type="entry name" value="FPPsyn"/>
    <property type="match status" value="1"/>
</dbReference>
<dbReference type="PROSITE" id="PS00444">
    <property type="entry name" value="POLYPRENYL_SYNTHASE_2"/>
    <property type="match status" value="1"/>
</dbReference>
<keyword evidence="3 7" id="KW-0808">Transferase</keyword>
<evidence type="ECO:0000256" key="2">
    <source>
        <dbReference type="ARBA" id="ARBA00006706"/>
    </source>
</evidence>
<dbReference type="Pfam" id="PF00348">
    <property type="entry name" value="polyprenyl_synt"/>
    <property type="match status" value="1"/>
</dbReference>
<dbReference type="SFLD" id="SFLDG01017">
    <property type="entry name" value="Polyprenyl_Transferase_Like"/>
    <property type="match status" value="1"/>
</dbReference>
<dbReference type="SFLD" id="SFLDS00005">
    <property type="entry name" value="Isoprenoid_Synthase_Type_I"/>
    <property type="match status" value="1"/>
</dbReference>
<dbReference type="InterPro" id="IPR008949">
    <property type="entry name" value="Isoprenoid_synthase_dom_sf"/>
</dbReference>
<evidence type="ECO:0000256" key="3">
    <source>
        <dbReference type="ARBA" id="ARBA00022679"/>
    </source>
</evidence>
<evidence type="ECO:0000256" key="7">
    <source>
        <dbReference type="RuleBase" id="RU004466"/>
    </source>
</evidence>
<name>A0ABY5I3X1_9FIRM</name>
<dbReference type="EMBL" id="CP101620">
    <property type="protein sequence ID" value="UTY38743.1"/>
    <property type="molecule type" value="Genomic_DNA"/>
</dbReference>
<keyword evidence="6" id="KW-0414">Isoprene biosynthesis</keyword>
<evidence type="ECO:0000256" key="1">
    <source>
        <dbReference type="ARBA" id="ARBA00001946"/>
    </source>
</evidence>
<evidence type="ECO:0000256" key="5">
    <source>
        <dbReference type="ARBA" id="ARBA00022842"/>
    </source>
</evidence>
<evidence type="ECO:0000256" key="6">
    <source>
        <dbReference type="ARBA" id="ARBA00023229"/>
    </source>
</evidence>
<dbReference type="SUPFAM" id="SSF48576">
    <property type="entry name" value="Terpenoid synthases"/>
    <property type="match status" value="1"/>
</dbReference>
<comment type="cofactor">
    <cofactor evidence="1">
        <name>Mg(2+)</name>
        <dbReference type="ChEBI" id="CHEBI:18420"/>
    </cofactor>
</comment>
<dbReference type="InterPro" id="IPR000092">
    <property type="entry name" value="Polyprenyl_synt"/>
</dbReference>
<comment type="similarity">
    <text evidence="2 7">Belongs to the FPP/GGPP synthase family.</text>
</comment>
<dbReference type="InterPro" id="IPR033749">
    <property type="entry name" value="Polyprenyl_synt_CS"/>
</dbReference>